<organism evidence="3 4">
    <name type="scientific">Variibacter gotjawalensis</name>
    <dbReference type="NCBI Taxonomy" id="1333996"/>
    <lineage>
        <taxon>Bacteria</taxon>
        <taxon>Pseudomonadati</taxon>
        <taxon>Pseudomonadota</taxon>
        <taxon>Alphaproteobacteria</taxon>
        <taxon>Hyphomicrobiales</taxon>
        <taxon>Nitrobacteraceae</taxon>
        <taxon>Variibacter</taxon>
    </lineage>
</organism>
<proteinExistence type="predicted"/>
<reference evidence="3 4" key="1">
    <citation type="submission" date="2015-08" db="EMBL/GenBank/DDBJ databases">
        <title>Investigation of the bacterial diversity of lava forest soil.</title>
        <authorList>
            <person name="Lee J.S."/>
        </authorList>
    </citation>
    <scope>NUCLEOTIDE SEQUENCE [LARGE SCALE GENOMIC DNA]</scope>
    <source>
        <strain evidence="3 4">GJW-30</strain>
    </source>
</reference>
<evidence type="ECO:0000256" key="2">
    <source>
        <dbReference type="SAM" id="Phobius"/>
    </source>
</evidence>
<feature type="region of interest" description="Disordered" evidence="1">
    <location>
        <begin position="151"/>
        <end position="193"/>
    </location>
</feature>
<dbReference type="KEGG" id="vgo:GJW-30_1_03272"/>
<feature type="transmembrane region" description="Helical" evidence="2">
    <location>
        <begin position="12"/>
        <end position="31"/>
    </location>
</feature>
<keyword evidence="2" id="KW-0472">Membrane</keyword>
<dbReference type="EMBL" id="AP014946">
    <property type="protein sequence ID" value="BAT60723.1"/>
    <property type="molecule type" value="Genomic_DNA"/>
</dbReference>
<protein>
    <submittedName>
        <fullName evidence="3">Uncharacterized protein</fullName>
    </submittedName>
</protein>
<keyword evidence="2" id="KW-0812">Transmembrane</keyword>
<evidence type="ECO:0000313" key="4">
    <source>
        <dbReference type="Proteomes" id="UP000236884"/>
    </source>
</evidence>
<keyword evidence="4" id="KW-1185">Reference proteome</keyword>
<name>A0A0S3PXV2_9BRAD</name>
<gene>
    <name evidence="3" type="ORF">GJW-30_1_03272</name>
</gene>
<keyword evidence="2" id="KW-1133">Transmembrane helix</keyword>
<dbReference type="AlphaFoldDB" id="A0A0S3PXV2"/>
<dbReference type="Proteomes" id="UP000236884">
    <property type="component" value="Chromosome"/>
</dbReference>
<evidence type="ECO:0000313" key="3">
    <source>
        <dbReference type="EMBL" id="BAT60723.1"/>
    </source>
</evidence>
<accession>A0A0S3PXV2</accession>
<sequence>MDQQETNGGIKSLLATLGFCVLLGFMVYWHLPNLWTDLRTSDWQPAFGLKLDEAKCTRHFFVASTCSIKYSDPVKPEQRQKSLSYLTFGGWGGEQALLVQSASNPDRVSIAIATKALIGRTLAMLVLTIIPLLLLLAVFAKRMLASGDDDAASFVQPNPEPNPARTAEVTRRPTMPPTGNAPPTFGRRTTPVR</sequence>
<evidence type="ECO:0000256" key="1">
    <source>
        <dbReference type="SAM" id="MobiDB-lite"/>
    </source>
</evidence>
<feature type="transmembrane region" description="Helical" evidence="2">
    <location>
        <begin position="117"/>
        <end position="139"/>
    </location>
</feature>